<dbReference type="HAMAP" id="MF_00479">
    <property type="entry name" value="RsxG_RnfG"/>
    <property type="match status" value="1"/>
</dbReference>
<evidence type="ECO:0000313" key="9">
    <source>
        <dbReference type="Proteomes" id="UP001652409"/>
    </source>
</evidence>
<keyword evidence="6" id="KW-0812">Transmembrane</keyword>
<organism evidence="8 9">
    <name type="scientific">Blautia ammoniilytica</name>
    <dbReference type="NCBI Taxonomy" id="2981782"/>
    <lineage>
        <taxon>Bacteria</taxon>
        <taxon>Bacillati</taxon>
        <taxon>Bacillota</taxon>
        <taxon>Clostridia</taxon>
        <taxon>Lachnospirales</taxon>
        <taxon>Lachnospiraceae</taxon>
        <taxon>Blautia</taxon>
    </lineage>
</organism>
<evidence type="ECO:0000256" key="5">
    <source>
        <dbReference type="ARBA" id="ARBA00022982"/>
    </source>
</evidence>
<proteinExistence type="inferred from homology"/>
<evidence type="ECO:0000259" key="7">
    <source>
        <dbReference type="SMART" id="SM00900"/>
    </source>
</evidence>
<dbReference type="RefSeq" id="WP_158420350.1">
    <property type="nucleotide sequence ID" value="NZ_JAOQJL010000002.1"/>
</dbReference>
<dbReference type="NCBIfam" id="TIGR01947">
    <property type="entry name" value="rnfG"/>
    <property type="match status" value="1"/>
</dbReference>
<keyword evidence="1 6" id="KW-0813">Transport</keyword>
<comment type="cofactor">
    <cofactor evidence="6">
        <name>FMN</name>
        <dbReference type="ChEBI" id="CHEBI:58210"/>
    </cofactor>
</comment>
<dbReference type="SMART" id="SM00900">
    <property type="entry name" value="FMN_bind"/>
    <property type="match status" value="1"/>
</dbReference>
<evidence type="ECO:0000256" key="4">
    <source>
        <dbReference type="ARBA" id="ARBA00022643"/>
    </source>
</evidence>
<keyword evidence="6" id="KW-1278">Translocase</keyword>
<keyword evidence="6" id="KW-1003">Cell membrane</keyword>
<name>A0ABT2TPI0_9FIRM</name>
<evidence type="ECO:0000256" key="3">
    <source>
        <dbReference type="ARBA" id="ARBA00022630"/>
    </source>
</evidence>
<keyword evidence="2 6" id="KW-0597">Phosphoprotein</keyword>
<dbReference type="Pfam" id="PF04205">
    <property type="entry name" value="FMN_bind"/>
    <property type="match status" value="1"/>
</dbReference>
<comment type="caution">
    <text evidence="8">The sequence shown here is derived from an EMBL/GenBank/DDBJ whole genome shotgun (WGS) entry which is preliminary data.</text>
</comment>
<comment type="similarity">
    <text evidence="6">Belongs to the RnfG family.</text>
</comment>
<keyword evidence="5 6" id="KW-0249">Electron transport</keyword>
<feature type="domain" description="FMN-binding" evidence="7">
    <location>
        <begin position="106"/>
        <end position="195"/>
    </location>
</feature>
<accession>A0ABT2TPI0</accession>
<sequence length="208" mass="22135">MSNRIVKDAIALTVITLISGLLLGLVHDITADPIAKQEAKEKSEAYKAVFADAASFETLTDTEDPDLEAYLDDQGYPGESINEVMLAKDDSGNVLGYAFTITTSEGYGGDIKFAMGVKDDGTMTGISFLSISETAGMGMRADTDDFKDQFKDRKTEKITYTKTGAAGADQIDALSGATITTNAMTNGVNAGLCAYRYEMQLAGEGDNQ</sequence>
<evidence type="ECO:0000256" key="1">
    <source>
        <dbReference type="ARBA" id="ARBA00022448"/>
    </source>
</evidence>
<feature type="modified residue" description="FMN phosphoryl threonine" evidence="6">
    <location>
        <position position="178"/>
    </location>
</feature>
<dbReference type="EMBL" id="JAOQJL010000002">
    <property type="protein sequence ID" value="MCU6764133.1"/>
    <property type="molecule type" value="Genomic_DNA"/>
</dbReference>
<dbReference type="InterPro" id="IPR010209">
    <property type="entry name" value="Ion_transpt_RnfG/RsxG"/>
</dbReference>
<dbReference type="PIRSF" id="PIRSF006091">
    <property type="entry name" value="E_trnsport_RnfG"/>
    <property type="match status" value="1"/>
</dbReference>
<evidence type="ECO:0000313" key="8">
    <source>
        <dbReference type="EMBL" id="MCU6764133.1"/>
    </source>
</evidence>
<keyword evidence="3 6" id="KW-0285">Flavoprotein</keyword>
<keyword evidence="6" id="KW-1133">Transmembrane helix</keyword>
<dbReference type="EC" id="7.-.-.-" evidence="6"/>
<keyword evidence="4 6" id="KW-0288">FMN</keyword>
<protein>
    <recommendedName>
        <fullName evidence="6">Ion-translocating oxidoreductase complex subunit G</fullName>
        <ecNumber evidence="6">7.-.-.-</ecNumber>
    </recommendedName>
    <alternativeName>
        <fullName evidence="6">Rnf electron transport complex subunit G</fullName>
    </alternativeName>
</protein>
<gene>
    <name evidence="6" type="primary">rnfG</name>
    <name evidence="8" type="ORF">OCV61_01755</name>
</gene>
<dbReference type="PANTHER" id="PTHR36118">
    <property type="entry name" value="ION-TRANSLOCATING OXIDOREDUCTASE COMPLEX SUBUNIT G"/>
    <property type="match status" value="1"/>
</dbReference>
<keyword evidence="9" id="KW-1185">Reference proteome</keyword>
<comment type="subcellular location">
    <subcellularLocation>
        <location evidence="6">Cell membrane</location>
        <topology evidence="6">Single-pass membrane protein</topology>
    </subcellularLocation>
</comment>
<comment type="function">
    <text evidence="6">Part of a membrane-bound complex that couples electron transfer with translocation of ions across the membrane.</text>
</comment>
<dbReference type="Proteomes" id="UP001652409">
    <property type="component" value="Unassembled WGS sequence"/>
</dbReference>
<dbReference type="InterPro" id="IPR007329">
    <property type="entry name" value="FMN-bd"/>
</dbReference>
<reference evidence="8 9" key="1">
    <citation type="journal article" date="2021" name="ISME Commun">
        <title>Automated analysis of genomic sequences facilitates high-throughput and comprehensive description of bacteria.</title>
        <authorList>
            <person name="Hitch T.C.A."/>
        </authorList>
    </citation>
    <scope>NUCLEOTIDE SEQUENCE [LARGE SCALE GENOMIC DNA]</scope>
    <source>
        <strain evidence="8 9">Sanger_23</strain>
    </source>
</reference>
<comment type="subunit">
    <text evidence="6">The complex is composed of six subunits: RnfA, RnfB, RnfC, RnfD, RnfE and RnfG.</text>
</comment>
<dbReference type="PANTHER" id="PTHR36118:SF1">
    <property type="entry name" value="ION-TRANSLOCATING OXIDOREDUCTASE COMPLEX SUBUNIT G"/>
    <property type="match status" value="1"/>
</dbReference>
<keyword evidence="6" id="KW-0472">Membrane</keyword>
<evidence type="ECO:0000256" key="6">
    <source>
        <dbReference type="HAMAP-Rule" id="MF_00479"/>
    </source>
</evidence>
<evidence type="ECO:0000256" key="2">
    <source>
        <dbReference type="ARBA" id="ARBA00022553"/>
    </source>
</evidence>